<reference evidence="1 2" key="1">
    <citation type="journal article" date="2016" name="Proc. Natl. Acad. Sci. U.S.A.">
        <title>Comparative genomics of biotechnologically important yeasts.</title>
        <authorList>
            <person name="Riley R."/>
            <person name="Haridas S."/>
            <person name="Wolfe K.H."/>
            <person name="Lopes M.R."/>
            <person name="Hittinger C.T."/>
            <person name="Goeker M."/>
            <person name="Salamov A.A."/>
            <person name="Wisecaver J.H."/>
            <person name="Long T.M."/>
            <person name="Calvey C.H."/>
            <person name="Aerts A.L."/>
            <person name="Barry K.W."/>
            <person name="Choi C."/>
            <person name="Clum A."/>
            <person name="Coughlan A.Y."/>
            <person name="Deshpande S."/>
            <person name="Douglass A.P."/>
            <person name="Hanson S.J."/>
            <person name="Klenk H.-P."/>
            <person name="LaButti K.M."/>
            <person name="Lapidus A."/>
            <person name="Lindquist E.A."/>
            <person name="Lipzen A.M."/>
            <person name="Meier-Kolthoff J.P."/>
            <person name="Ohm R.A."/>
            <person name="Otillar R.P."/>
            <person name="Pangilinan J.L."/>
            <person name="Peng Y."/>
            <person name="Rokas A."/>
            <person name="Rosa C.A."/>
            <person name="Scheuner C."/>
            <person name="Sibirny A.A."/>
            <person name="Slot J.C."/>
            <person name="Stielow J.B."/>
            <person name="Sun H."/>
            <person name="Kurtzman C.P."/>
            <person name="Blackwell M."/>
            <person name="Grigoriev I.V."/>
            <person name="Jeffries T.W."/>
        </authorList>
    </citation>
    <scope>NUCLEOTIDE SEQUENCE [LARGE SCALE GENOMIC DNA]</scope>
    <source>
        <strain evidence="2">ATCC 58044 / CBS 1984 / NCYC 433 / NRRL Y-366-8</strain>
    </source>
</reference>
<dbReference type="GO" id="GO:0007030">
    <property type="term" value="P:Golgi organization"/>
    <property type="evidence" value="ECO:0007669"/>
    <property type="project" value="TreeGrafter"/>
</dbReference>
<dbReference type="GeneID" id="30200393"/>
<sequence>MCILLTTNANKDYPFVLLSNRDEYFRRATQQASFHEYNHTKVLSPLDMARKDHGTWLALNPENHKFSILVNFREGIKDVINPVSRGVLPLDYVVSDSVTRSQFLNELSTNYNDSELLTKIGGFNLLFGDLKNNSFDIISNKNNSDFKIFTRKNEYHGLSNSSFDEPWEKVKSGEHLLQKLTEDYNKNDFIGKEQFVEQLFDLLSLNTLGNITQDYQGNFENIRNTIFVPPLKVRDYNRNNLLAGEYYGTRTQTIILVDKFGKISYIERNLHSSDDLNETPQLQSYEFEMK</sequence>
<accession>A0A1E3P5G9</accession>
<dbReference type="AlphaFoldDB" id="A0A1E3P5G9"/>
<proteinExistence type="predicted"/>
<evidence type="ECO:0000313" key="1">
    <source>
        <dbReference type="EMBL" id="ODQ60709.1"/>
    </source>
</evidence>
<dbReference type="Pfam" id="PF05742">
    <property type="entry name" value="TANGO2"/>
    <property type="match status" value="1"/>
</dbReference>
<gene>
    <name evidence="1" type="ORF">WICANDRAFT_61275</name>
</gene>
<evidence type="ECO:0008006" key="3">
    <source>
        <dbReference type="Google" id="ProtNLM"/>
    </source>
</evidence>
<dbReference type="PANTHER" id="PTHR17985">
    <property type="entry name" value="SER/THR-RICH PROTEIN T10 IN DGCR REGION"/>
    <property type="match status" value="1"/>
</dbReference>
<protein>
    <recommendedName>
        <fullName evidence="3">Transport and Golgi organization protein 2</fullName>
    </recommendedName>
</protein>
<evidence type="ECO:0000313" key="2">
    <source>
        <dbReference type="Proteomes" id="UP000094112"/>
    </source>
</evidence>
<dbReference type="PANTHER" id="PTHR17985:SF8">
    <property type="entry name" value="TRANSPORT AND GOLGI ORGANIZATION PROTEIN 2 HOMOLOG"/>
    <property type="match status" value="1"/>
</dbReference>
<dbReference type="GO" id="GO:0009306">
    <property type="term" value="P:protein secretion"/>
    <property type="evidence" value="ECO:0007669"/>
    <property type="project" value="TreeGrafter"/>
</dbReference>
<organism evidence="1 2">
    <name type="scientific">Wickerhamomyces anomalus (strain ATCC 58044 / CBS 1984 / NCYC 433 / NRRL Y-366-8)</name>
    <name type="common">Yeast</name>
    <name type="synonym">Hansenula anomala</name>
    <dbReference type="NCBI Taxonomy" id="683960"/>
    <lineage>
        <taxon>Eukaryota</taxon>
        <taxon>Fungi</taxon>
        <taxon>Dikarya</taxon>
        <taxon>Ascomycota</taxon>
        <taxon>Saccharomycotina</taxon>
        <taxon>Saccharomycetes</taxon>
        <taxon>Phaffomycetales</taxon>
        <taxon>Wickerhamomycetaceae</taxon>
        <taxon>Wickerhamomyces</taxon>
    </lineage>
</organism>
<dbReference type="RefSeq" id="XP_019039916.1">
    <property type="nucleotide sequence ID" value="XM_019183147.1"/>
</dbReference>
<dbReference type="OrthoDB" id="191601at2759"/>
<dbReference type="EMBL" id="KV454209">
    <property type="protein sequence ID" value="ODQ60709.1"/>
    <property type="molecule type" value="Genomic_DNA"/>
</dbReference>
<dbReference type="Proteomes" id="UP000094112">
    <property type="component" value="Unassembled WGS sequence"/>
</dbReference>
<dbReference type="InterPro" id="IPR008551">
    <property type="entry name" value="TANGO2"/>
</dbReference>
<keyword evidence="2" id="KW-1185">Reference proteome</keyword>
<name>A0A1E3P5G9_WICAA</name>
<dbReference type="GO" id="GO:0005794">
    <property type="term" value="C:Golgi apparatus"/>
    <property type="evidence" value="ECO:0007669"/>
    <property type="project" value="TreeGrafter"/>
</dbReference>